<evidence type="ECO:0000313" key="1">
    <source>
        <dbReference type="EMBL" id="AWB92522.1"/>
    </source>
</evidence>
<sequence>MARHLARASAALALALVAACGGGSDAKPAKTSPPPARVELTDLAASPSGPSATYDTPLDLRLPDESWREGYRKVATRLSSMLRASMMDPAGWQLTSDKAAYKLVYGAFDVTESSGSFVANSLYKQARSEAEPRERIGHRVASIFPKDAMPRRVYAYKIGWTAQEVKGGLKVSVQAWVGYDVGKRAPVLIARELGATIVPRDGYSDYRVSSPQIGTYADSCSSPVDGVFRPSSDGLDRAMIPRWKKETGSSTVRPLKKAFIEVAASGGSKVSEAKTRASVKKCLAEAAAKKS</sequence>
<reference evidence="2" key="1">
    <citation type="submission" date="2018-01" db="EMBL/GenBank/DDBJ databases">
        <authorList>
            <person name="Li J."/>
        </authorList>
    </citation>
    <scope>NUCLEOTIDE SEQUENCE [LARGE SCALE GENOMIC DNA]</scope>
    <source>
        <strain evidence="2">592</strain>
    </source>
</reference>
<keyword evidence="2" id="KW-1185">Reference proteome</keyword>
<name>A0A2S0WMJ5_9ACTN</name>
<dbReference type="Proteomes" id="UP000244384">
    <property type="component" value="Chromosome"/>
</dbReference>
<accession>A0A2S0WMJ5</accession>
<dbReference type="KEGG" id="aez:C3E78_10105"/>
<accession>A0A5F2EZD6</accession>
<dbReference type="RefSeq" id="WP_108578167.1">
    <property type="nucleotide sequence ID" value="NZ_CP026952.1"/>
</dbReference>
<proteinExistence type="predicted"/>
<gene>
    <name evidence="1" type="ORF">C3E78_10105</name>
</gene>
<protein>
    <submittedName>
        <fullName evidence="1">Uncharacterized protein</fullName>
    </submittedName>
</protein>
<dbReference type="PROSITE" id="PS51257">
    <property type="entry name" value="PROKAR_LIPOPROTEIN"/>
    <property type="match status" value="1"/>
</dbReference>
<dbReference type="EMBL" id="CP026952">
    <property type="protein sequence ID" value="AWB92522.1"/>
    <property type="molecule type" value="Genomic_DNA"/>
</dbReference>
<organism evidence="1 2">
    <name type="scientific">Aeromicrobium chenweiae</name>
    <dbReference type="NCBI Taxonomy" id="2079793"/>
    <lineage>
        <taxon>Bacteria</taxon>
        <taxon>Bacillati</taxon>
        <taxon>Actinomycetota</taxon>
        <taxon>Actinomycetes</taxon>
        <taxon>Propionibacteriales</taxon>
        <taxon>Nocardioidaceae</taxon>
        <taxon>Aeromicrobium</taxon>
    </lineage>
</organism>
<evidence type="ECO:0000313" key="2">
    <source>
        <dbReference type="Proteomes" id="UP000244384"/>
    </source>
</evidence>
<dbReference type="AlphaFoldDB" id="A0A2S0WMJ5"/>